<comment type="caution">
    <text evidence="2">The sequence shown here is derived from an EMBL/GenBank/DDBJ whole genome shotgun (WGS) entry which is preliminary data.</text>
</comment>
<feature type="region of interest" description="Disordered" evidence="1">
    <location>
        <begin position="174"/>
        <end position="222"/>
    </location>
</feature>
<name>A0A2T6ZTU3_TUBBO</name>
<dbReference type="OrthoDB" id="5377012at2759"/>
<feature type="compositionally biased region" description="Polar residues" evidence="1">
    <location>
        <begin position="356"/>
        <end position="375"/>
    </location>
</feature>
<dbReference type="EMBL" id="NESQ01000104">
    <property type="protein sequence ID" value="PUU78900.1"/>
    <property type="molecule type" value="Genomic_DNA"/>
</dbReference>
<dbReference type="AlphaFoldDB" id="A0A2T6ZTU3"/>
<evidence type="ECO:0000256" key="1">
    <source>
        <dbReference type="SAM" id="MobiDB-lite"/>
    </source>
</evidence>
<feature type="region of interest" description="Disordered" evidence="1">
    <location>
        <begin position="346"/>
        <end position="387"/>
    </location>
</feature>
<gene>
    <name evidence="2" type="ORF">B9Z19DRAFT_981098</name>
</gene>
<accession>A0A2T6ZTU3</accession>
<dbReference type="Proteomes" id="UP000244722">
    <property type="component" value="Unassembled WGS sequence"/>
</dbReference>
<sequence>MATDVSRHPATGSNASSGNPKEHQQHKGRKPFSALMKRLANLKSSNSNHNSSNNPPTGRIGSGQRSASCPSVPPNYPYSSKPKDTLPPPSSSSSAVESSHLSFAAAQGFQESSHSLSSTNSNHSSPRHSPTHAPSEKSQPAPSNTTATTSTYSSPTPSVRSLTTTLTTIQSTAPGSLLHTNYNPHPSHHHNPHGPPVLFQHQFPSTPNAHGQPVSPGPIAHLNGNSLHPLNYNTATANNLLTDNASIITLASSSKRRRRHSLDTDASVRALAPSSLWGGSRESLPLSVLSGNFDVGRSVAGERASLYGSTSFASRGGDTGSMRDYGSGSIMGEISGVPSNTSATIAATGSPLGNRESLQLGRTSRRSSGWGTETINPGDDCDDDDRRSLSARSASLKVDSETFDAISIKDGSSNVGVWHGVFGRVEGRRENGVENEGDKGTKEGKQ</sequence>
<organism evidence="2 3">
    <name type="scientific">Tuber borchii</name>
    <name type="common">White truffle</name>
    <dbReference type="NCBI Taxonomy" id="42251"/>
    <lineage>
        <taxon>Eukaryota</taxon>
        <taxon>Fungi</taxon>
        <taxon>Dikarya</taxon>
        <taxon>Ascomycota</taxon>
        <taxon>Pezizomycotina</taxon>
        <taxon>Pezizomycetes</taxon>
        <taxon>Pezizales</taxon>
        <taxon>Tuberaceae</taxon>
        <taxon>Tuber</taxon>
    </lineage>
</organism>
<feature type="region of interest" description="Disordered" evidence="1">
    <location>
        <begin position="1"/>
        <end position="161"/>
    </location>
</feature>
<feature type="compositionally biased region" description="Low complexity" evidence="1">
    <location>
        <begin position="131"/>
        <end position="161"/>
    </location>
</feature>
<feature type="compositionally biased region" description="Low complexity" evidence="1">
    <location>
        <begin position="91"/>
        <end position="102"/>
    </location>
</feature>
<feature type="compositionally biased region" description="Low complexity" evidence="1">
    <location>
        <begin position="112"/>
        <end position="124"/>
    </location>
</feature>
<reference evidence="2 3" key="1">
    <citation type="submission" date="2017-04" db="EMBL/GenBank/DDBJ databases">
        <title>Draft genome sequence of Tuber borchii Vittad., a whitish edible truffle.</title>
        <authorList>
            <consortium name="DOE Joint Genome Institute"/>
            <person name="Murat C."/>
            <person name="Kuo A."/>
            <person name="Barry K.W."/>
            <person name="Clum A."/>
            <person name="Dockter R.B."/>
            <person name="Fauchery L."/>
            <person name="Iotti M."/>
            <person name="Kohler A."/>
            <person name="Labutti K."/>
            <person name="Lindquist E.A."/>
            <person name="Lipzen A."/>
            <person name="Ohm R.A."/>
            <person name="Wang M."/>
            <person name="Grigoriev I.V."/>
            <person name="Zambonelli A."/>
            <person name="Martin F.M."/>
        </authorList>
    </citation>
    <scope>NUCLEOTIDE SEQUENCE [LARGE SCALE GENOMIC DNA]</scope>
    <source>
        <strain evidence="2 3">Tbo3840</strain>
    </source>
</reference>
<feature type="region of interest" description="Disordered" evidence="1">
    <location>
        <begin position="426"/>
        <end position="446"/>
    </location>
</feature>
<dbReference type="STRING" id="42251.A0A2T6ZTU3"/>
<protein>
    <submittedName>
        <fullName evidence="2">Uncharacterized protein</fullName>
    </submittedName>
</protein>
<proteinExistence type="predicted"/>
<feature type="compositionally biased region" description="Low complexity" evidence="1">
    <location>
        <begin position="44"/>
        <end position="54"/>
    </location>
</feature>
<evidence type="ECO:0000313" key="2">
    <source>
        <dbReference type="EMBL" id="PUU78900.1"/>
    </source>
</evidence>
<keyword evidence="3" id="KW-1185">Reference proteome</keyword>
<evidence type="ECO:0000313" key="3">
    <source>
        <dbReference type="Proteomes" id="UP000244722"/>
    </source>
</evidence>